<dbReference type="Gene3D" id="3.30.1150.10">
    <property type="match status" value="1"/>
</dbReference>
<feature type="domain" description="TonB C-terminal" evidence="5">
    <location>
        <begin position="62"/>
        <end position="154"/>
    </location>
</feature>
<accession>A0A7W6G8L2</accession>
<gene>
    <name evidence="6" type="ORF">GGR38_004512</name>
</gene>
<keyword evidence="4" id="KW-0472">Membrane</keyword>
<evidence type="ECO:0000259" key="5">
    <source>
        <dbReference type="PROSITE" id="PS52015"/>
    </source>
</evidence>
<dbReference type="EMBL" id="JACIDX010000026">
    <property type="protein sequence ID" value="MBB3957538.1"/>
    <property type="molecule type" value="Genomic_DNA"/>
</dbReference>
<evidence type="ECO:0000256" key="3">
    <source>
        <dbReference type="ARBA" id="ARBA00022989"/>
    </source>
</evidence>
<comment type="subcellular location">
    <subcellularLocation>
        <location evidence="1">Membrane</location>
        <topology evidence="1">Single-pass membrane protein</topology>
    </subcellularLocation>
</comment>
<dbReference type="Pfam" id="PF03544">
    <property type="entry name" value="TonB_C"/>
    <property type="match status" value="1"/>
</dbReference>
<dbReference type="GO" id="GO:0016020">
    <property type="term" value="C:membrane"/>
    <property type="evidence" value="ECO:0007669"/>
    <property type="project" value="UniProtKB-SubCell"/>
</dbReference>
<evidence type="ECO:0000256" key="1">
    <source>
        <dbReference type="ARBA" id="ARBA00004167"/>
    </source>
</evidence>
<protein>
    <submittedName>
        <fullName evidence="6">TonB family protein</fullName>
    </submittedName>
</protein>
<dbReference type="SUPFAM" id="SSF74653">
    <property type="entry name" value="TolA/TonB C-terminal domain"/>
    <property type="match status" value="1"/>
</dbReference>
<name>A0A7W6G8L2_9SPHN</name>
<evidence type="ECO:0000256" key="4">
    <source>
        <dbReference type="ARBA" id="ARBA00023136"/>
    </source>
</evidence>
<dbReference type="InterPro" id="IPR037682">
    <property type="entry name" value="TonB_C"/>
</dbReference>
<keyword evidence="3" id="KW-1133">Transmembrane helix</keyword>
<dbReference type="GO" id="GO:0055085">
    <property type="term" value="P:transmembrane transport"/>
    <property type="evidence" value="ECO:0007669"/>
    <property type="project" value="InterPro"/>
</dbReference>
<comment type="caution">
    <text evidence="6">The sequence shown here is derived from an EMBL/GenBank/DDBJ whole genome shotgun (WGS) entry which is preliminary data.</text>
</comment>
<evidence type="ECO:0000313" key="6">
    <source>
        <dbReference type="EMBL" id="MBB3957538.1"/>
    </source>
</evidence>
<keyword evidence="2" id="KW-0812">Transmembrane</keyword>
<organism evidence="6 7">
    <name type="scientific">Novosphingobium sediminicola</name>
    <dbReference type="NCBI Taxonomy" id="563162"/>
    <lineage>
        <taxon>Bacteria</taxon>
        <taxon>Pseudomonadati</taxon>
        <taxon>Pseudomonadota</taxon>
        <taxon>Alphaproteobacteria</taxon>
        <taxon>Sphingomonadales</taxon>
        <taxon>Sphingomonadaceae</taxon>
        <taxon>Novosphingobium</taxon>
    </lineage>
</organism>
<dbReference type="NCBIfam" id="TIGR01352">
    <property type="entry name" value="tonB_Cterm"/>
    <property type="match status" value="1"/>
</dbReference>
<evidence type="ECO:0000313" key="7">
    <source>
        <dbReference type="Proteomes" id="UP000548867"/>
    </source>
</evidence>
<keyword evidence="7" id="KW-1185">Reference proteome</keyword>
<evidence type="ECO:0000256" key="2">
    <source>
        <dbReference type="ARBA" id="ARBA00022692"/>
    </source>
</evidence>
<sequence length="154" mass="16590">MTTQAKSLFEDLGRAMAPSRQPAPSDLSARLLPSATLPVAHASEIQPDALPRIPLAEKLDQSARQANYAHRIWLRIMACRPAAVSMEGRVTLSFDLDVSGHLTRSSVISPSGLTMLDRAAIQALHRASPFPVPPDASTSEALHFEVEVRFGPAS</sequence>
<dbReference type="PROSITE" id="PS52015">
    <property type="entry name" value="TONB_CTD"/>
    <property type="match status" value="1"/>
</dbReference>
<dbReference type="InterPro" id="IPR006260">
    <property type="entry name" value="TonB/TolA_C"/>
</dbReference>
<dbReference type="AlphaFoldDB" id="A0A7W6G8L2"/>
<dbReference type="Proteomes" id="UP000548867">
    <property type="component" value="Unassembled WGS sequence"/>
</dbReference>
<reference evidence="6 7" key="1">
    <citation type="submission" date="2020-08" db="EMBL/GenBank/DDBJ databases">
        <title>Genomic Encyclopedia of Type Strains, Phase IV (KMG-IV): sequencing the most valuable type-strain genomes for metagenomic binning, comparative biology and taxonomic classification.</title>
        <authorList>
            <person name="Goeker M."/>
        </authorList>
    </citation>
    <scope>NUCLEOTIDE SEQUENCE [LARGE SCALE GENOMIC DNA]</scope>
    <source>
        <strain evidence="6 7">DSM 27057</strain>
    </source>
</reference>
<proteinExistence type="predicted"/>